<dbReference type="RefSeq" id="WP_271053919.1">
    <property type="nucleotide sequence ID" value="NZ_JAQIIO010000004.1"/>
</dbReference>
<evidence type="ECO:0008006" key="4">
    <source>
        <dbReference type="Google" id="ProtNLM"/>
    </source>
</evidence>
<protein>
    <recommendedName>
        <fullName evidence="4">HIG1 domain-containing protein</fullName>
    </recommendedName>
</protein>
<evidence type="ECO:0000313" key="2">
    <source>
        <dbReference type="EMBL" id="MDA5094209.1"/>
    </source>
</evidence>
<dbReference type="EMBL" id="JAQIIO010000004">
    <property type="protein sequence ID" value="MDA5094209.1"/>
    <property type="molecule type" value="Genomic_DNA"/>
</dbReference>
<dbReference type="Proteomes" id="UP001528040">
    <property type="component" value="Unassembled WGS sequence"/>
</dbReference>
<feature type="transmembrane region" description="Helical" evidence="1">
    <location>
        <begin position="48"/>
        <end position="70"/>
    </location>
</feature>
<proteinExistence type="predicted"/>
<sequence>MDWLIIIGAVVSLVGLVGLVTSALKVMKAKRAGLDDAELRARIQKAMVLNMGGLALSVLGLMCVILGISLS</sequence>
<keyword evidence="1" id="KW-1133">Transmembrane helix</keyword>
<organism evidence="2 3">
    <name type="scientific">Aliiroseovarius salicola</name>
    <dbReference type="NCBI Taxonomy" id="3009082"/>
    <lineage>
        <taxon>Bacteria</taxon>
        <taxon>Pseudomonadati</taxon>
        <taxon>Pseudomonadota</taxon>
        <taxon>Alphaproteobacteria</taxon>
        <taxon>Rhodobacterales</taxon>
        <taxon>Paracoccaceae</taxon>
        <taxon>Aliiroseovarius</taxon>
    </lineage>
</organism>
<keyword evidence="1" id="KW-0472">Membrane</keyword>
<feature type="transmembrane region" description="Helical" evidence="1">
    <location>
        <begin position="6"/>
        <end position="27"/>
    </location>
</feature>
<comment type="caution">
    <text evidence="2">The sequence shown here is derived from an EMBL/GenBank/DDBJ whole genome shotgun (WGS) entry which is preliminary data.</text>
</comment>
<evidence type="ECO:0000313" key="3">
    <source>
        <dbReference type="Proteomes" id="UP001528040"/>
    </source>
</evidence>
<gene>
    <name evidence="2" type="ORF">O2N63_08915</name>
</gene>
<name>A0ABT4W119_9RHOB</name>
<keyword evidence="1" id="KW-0812">Transmembrane</keyword>
<evidence type="ECO:0000256" key="1">
    <source>
        <dbReference type="SAM" id="Phobius"/>
    </source>
</evidence>
<reference evidence="2 3" key="1">
    <citation type="submission" date="2023-01" db="EMBL/GenBank/DDBJ databases">
        <authorList>
            <person name="Yoon J.-W."/>
        </authorList>
    </citation>
    <scope>NUCLEOTIDE SEQUENCE [LARGE SCALE GENOMIC DNA]</scope>
    <source>
        <strain evidence="2 3">KMU-50</strain>
    </source>
</reference>
<keyword evidence="3" id="KW-1185">Reference proteome</keyword>
<accession>A0ABT4W119</accession>